<dbReference type="Proteomes" id="UP000029121">
    <property type="component" value="Unassembled WGS sequence"/>
</dbReference>
<feature type="coiled-coil region" evidence="1">
    <location>
        <begin position="24"/>
        <end position="51"/>
    </location>
</feature>
<evidence type="ECO:0000256" key="1">
    <source>
        <dbReference type="SAM" id="Coils"/>
    </source>
</evidence>
<sequence>MNNYRFKDPTLLGKEFLVEKFNKMFNLNINYRFFKEKLDQLKRKYKKIMQNSTGISVDHVTSVIFAPNSWWKDRESQYSVHQRREELMNEGVNDGETQVPETQENEEVYRPGTSRISIGSGSRGNRRKKSFESILTDTMNGFREFQRQSLEQLRPNIFIFESLELPSDIDFYWACIHAFKEERFWRKYFINRAERTMEDKLRI</sequence>
<organism evidence="3 4">
    <name type="scientific">Capsella rubella</name>
    <dbReference type="NCBI Taxonomy" id="81985"/>
    <lineage>
        <taxon>Eukaryota</taxon>
        <taxon>Viridiplantae</taxon>
        <taxon>Streptophyta</taxon>
        <taxon>Embryophyta</taxon>
        <taxon>Tracheophyta</taxon>
        <taxon>Spermatophyta</taxon>
        <taxon>Magnoliopsida</taxon>
        <taxon>eudicotyledons</taxon>
        <taxon>Gunneridae</taxon>
        <taxon>Pentapetalae</taxon>
        <taxon>rosids</taxon>
        <taxon>malvids</taxon>
        <taxon>Brassicales</taxon>
        <taxon>Brassicaceae</taxon>
        <taxon>Camelineae</taxon>
        <taxon>Capsella</taxon>
    </lineage>
</organism>
<gene>
    <name evidence="3" type="ORF">CARUB_v10006867mg</name>
</gene>
<proteinExistence type="predicted"/>
<dbReference type="eggNOG" id="ENOG502QUI6">
    <property type="taxonomic scope" value="Eukaryota"/>
</dbReference>
<name>R0F9J8_9BRAS</name>
<protein>
    <submittedName>
        <fullName evidence="3">Uncharacterized protein</fullName>
    </submittedName>
</protein>
<keyword evidence="1" id="KW-0175">Coiled coil</keyword>
<dbReference type="STRING" id="81985.R0F9J8"/>
<reference evidence="4" key="1">
    <citation type="journal article" date="2013" name="Nat. Genet.">
        <title>The Capsella rubella genome and the genomic consequences of rapid mating system evolution.</title>
        <authorList>
            <person name="Slotte T."/>
            <person name="Hazzouri K.M."/>
            <person name="Agren J.A."/>
            <person name="Koenig D."/>
            <person name="Maumus F."/>
            <person name="Guo Y.L."/>
            <person name="Steige K."/>
            <person name="Platts A.E."/>
            <person name="Escobar J.S."/>
            <person name="Newman L.K."/>
            <person name="Wang W."/>
            <person name="Mandakova T."/>
            <person name="Vello E."/>
            <person name="Smith L.M."/>
            <person name="Henz S.R."/>
            <person name="Steffen J."/>
            <person name="Takuno S."/>
            <person name="Brandvain Y."/>
            <person name="Coop G."/>
            <person name="Andolfatto P."/>
            <person name="Hu T.T."/>
            <person name="Blanchette M."/>
            <person name="Clark R.M."/>
            <person name="Quesneville H."/>
            <person name="Nordborg M."/>
            <person name="Gaut B.S."/>
            <person name="Lysak M.A."/>
            <person name="Jenkins J."/>
            <person name="Grimwood J."/>
            <person name="Chapman J."/>
            <person name="Prochnik S."/>
            <person name="Shu S."/>
            <person name="Rokhsar D."/>
            <person name="Schmutz J."/>
            <person name="Weigel D."/>
            <person name="Wright S.I."/>
        </authorList>
    </citation>
    <scope>NUCLEOTIDE SEQUENCE [LARGE SCALE GENOMIC DNA]</scope>
    <source>
        <strain evidence="4">cv. Monte Gargano</strain>
    </source>
</reference>
<evidence type="ECO:0000256" key="2">
    <source>
        <dbReference type="SAM" id="MobiDB-lite"/>
    </source>
</evidence>
<accession>R0F9J8</accession>
<feature type="region of interest" description="Disordered" evidence="2">
    <location>
        <begin position="110"/>
        <end position="129"/>
    </location>
</feature>
<dbReference type="AlphaFoldDB" id="R0F9J8"/>
<evidence type="ECO:0000313" key="4">
    <source>
        <dbReference type="Proteomes" id="UP000029121"/>
    </source>
</evidence>
<dbReference type="EMBL" id="KB870811">
    <property type="protein sequence ID" value="EOA18346.1"/>
    <property type="molecule type" value="Genomic_DNA"/>
</dbReference>
<keyword evidence="4" id="KW-1185">Reference proteome</keyword>
<evidence type="ECO:0000313" key="3">
    <source>
        <dbReference type="EMBL" id="EOA18346.1"/>
    </source>
</evidence>